<feature type="domain" description="FdhE central" evidence="2">
    <location>
        <begin position="174"/>
        <end position="209"/>
    </location>
</feature>
<gene>
    <name evidence="4" type="ORF">V8247_04720</name>
</gene>
<feature type="domain" description="FdhE C-terminal" evidence="3">
    <location>
        <begin position="211"/>
        <end position="282"/>
    </location>
</feature>
<dbReference type="InterPro" id="IPR056797">
    <property type="entry name" value="FdhE_central"/>
</dbReference>
<reference evidence="4 5" key="1">
    <citation type="submission" date="2024-03" db="EMBL/GenBank/DDBJ databases">
        <title>A Dehalogenimonas Isolated from Estuarine Sediments Dihaloeliminates Chlorinated Alkanes.</title>
        <authorList>
            <person name="Yang Y."/>
            <person name="Wang H."/>
        </authorList>
    </citation>
    <scope>NUCLEOTIDE SEQUENCE [LARGE SCALE GENOMIC DNA]</scope>
    <source>
        <strain evidence="4 5">W</strain>
    </source>
</reference>
<dbReference type="RefSeq" id="WP_338736688.1">
    <property type="nucleotide sequence ID" value="NZ_CP146612.1"/>
</dbReference>
<dbReference type="CDD" id="cd16341">
    <property type="entry name" value="FdhE"/>
    <property type="match status" value="1"/>
</dbReference>
<evidence type="ECO:0000259" key="3">
    <source>
        <dbReference type="Pfam" id="PF24860"/>
    </source>
</evidence>
<dbReference type="PANTHER" id="PTHR37689:SF1">
    <property type="entry name" value="PROTEIN FDHE"/>
    <property type="match status" value="1"/>
</dbReference>
<dbReference type="Proteomes" id="UP001375370">
    <property type="component" value="Chromosome"/>
</dbReference>
<evidence type="ECO:0000313" key="5">
    <source>
        <dbReference type="Proteomes" id="UP001375370"/>
    </source>
</evidence>
<protein>
    <submittedName>
        <fullName evidence="4">Formate dehydrogenase accessory protein FdhE</fullName>
    </submittedName>
</protein>
<dbReference type="InterPro" id="IPR056796">
    <property type="entry name" value="FdhE_C"/>
</dbReference>
<keyword evidence="5" id="KW-1185">Reference proteome</keyword>
<evidence type="ECO:0000313" key="4">
    <source>
        <dbReference type="EMBL" id="WWX24578.1"/>
    </source>
</evidence>
<dbReference type="EMBL" id="CP146612">
    <property type="protein sequence ID" value="WWX24578.1"/>
    <property type="molecule type" value="Genomic_DNA"/>
</dbReference>
<organism evidence="4 5">
    <name type="scientific">Candidatus Dehalogenimonas loeffleri</name>
    <dbReference type="NCBI Taxonomy" id="3127115"/>
    <lineage>
        <taxon>Bacteria</taxon>
        <taxon>Bacillati</taxon>
        <taxon>Chloroflexota</taxon>
        <taxon>Dehalococcoidia</taxon>
        <taxon>Dehalococcoidales</taxon>
        <taxon>Dehalococcoidaceae</taxon>
        <taxon>Dehalogenimonas</taxon>
    </lineage>
</organism>
<evidence type="ECO:0000256" key="1">
    <source>
        <dbReference type="ARBA" id="ARBA00022490"/>
    </source>
</evidence>
<dbReference type="Pfam" id="PF24859">
    <property type="entry name" value="FdhE_central"/>
    <property type="match status" value="1"/>
</dbReference>
<dbReference type="InterPro" id="IPR024064">
    <property type="entry name" value="FdhE-like_sf"/>
</dbReference>
<dbReference type="PANTHER" id="PTHR37689">
    <property type="entry name" value="PROTEIN FDHE"/>
    <property type="match status" value="1"/>
</dbReference>
<dbReference type="Pfam" id="PF24860">
    <property type="entry name" value="FdhE_C"/>
    <property type="match status" value="1"/>
</dbReference>
<evidence type="ECO:0000259" key="2">
    <source>
        <dbReference type="Pfam" id="PF24859"/>
    </source>
</evidence>
<dbReference type="Gene3D" id="3.90.1670.10">
    <property type="entry name" value="FdhE-like domain"/>
    <property type="match status" value="1"/>
</dbReference>
<sequence>MSSFDYSICRSELQKYQNEQPQLEPLIGLNQRILDIQESVRASLGPAPAVSAWGMDNLNAETSALGDKVPAIPGDVFRQAAAKMATAFSDTAGVAFPLERILNLPQLQGDDVSSIAANLMENELDLEALAEGSGYNAETIAFFLHNLLVPFYEHAAESYFPVFINREVPWTKGVCPFCGSPARYGVIHDEKGYRKLYCGLCRSQWPYPRHKCPVCENPERVEIRQMTLGDDKAHMAEVCDTCKSYLKTTDERKLQRESVPAAEDIITANIDMAATKEGYSRAA</sequence>
<keyword evidence="1" id="KW-0963">Cytoplasm</keyword>
<dbReference type="SUPFAM" id="SSF144020">
    <property type="entry name" value="FdhE-like"/>
    <property type="match status" value="1"/>
</dbReference>
<dbReference type="InterPro" id="IPR006452">
    <property type="entry name" value="Formate_DH_accessory"/>
</dbReference>
<proteinExistence type="predicted"/>
<accession>A0ABZ2J142</accession>
<name>A0ABZ2J142_9CHLR</name>